<keyword evidence="4" id="KW-1185">Reference proteome</keyword>
<dbReference type="InterPro" id="IPR027417">
    <property type="entry name" value="P-loop_NTPase"/>
</dbReference>
<dbReference type="SUPFAM" id="SSF52540">
    <property type="entry name" value="P-loop containing nucleoside triphosphate hydrolases"/>
    <property type="match status" value="1"/>
</dbReference>
<gene>
    <name evidence="3" type="ORF">GCM10010178_09710</name>
</gene>
<feature type="transmembrane region" description="Helical" evidence="1">
    <location>
        <begin position="66"/>
        <end position="86"/>
    </location>
</feature>
<comment type="caution">
    <text evidence="3">The sequence shown here is derived from an EMBL/GenBank/DDBJ whole genome shotgun (WGS) entry which is preliminary data.</text>
</comment>
<evidence type="ECO:0000256" key="1">
    <source>
        <dbReference type="SAM" id="Phobius"/>
    </source>
</evidence>
<dbReference type="Gene3D" id="3.40.50.300">
    <property type="entry name" value="P-loop containing nucleotide triphosphate hydrolases"/>
    <property type="match status" value="1"/>
</dbReference>
<evidence type="ECO:0000313" key="3">
    <source>
        <dbReference type="EMBL" id="GGU19730.1"/>
    </source>
</evidence>
<dbReference type="Proteomes" id="UP000649573">
    <property type="component" value="Unassembled WGS sequence"/>
</dbReference>
<dbReference type="InterPro" id="IPR011646">
    <property type="entry name" value="KAP_P-loop"/>
</dbReference>
<feature type="transmembrane region" description="Helical" evidence="1">
    <location>
        <begin position="92"/>
        <end position="115"/>
    </location>
</feature>
<evidence type="ECO:0000313" key="4">
    <source>
        <dbReference type="Proteomes" id="UP000649573"/>
    </source>
</evidence>
<organism evidence="3 4">
    <name type="scientific">Lentzea flava</name>
    <dbReference type="NCBI Taxonomy" id="103732"/>
    <lineage>
        <taxon>Bacteria</taxon>
        <taxon>Bacillati</taxon>
        <taxon>Actinomycetota</taxon>
        <taxon>Actinomycetes</taxon>
        <taxon>Pseudonocardiales</taxon>
        <taxon>Pseudonocardiaceae</taxon>
        <taxon>Lentzea</taxon>
    </lineage>
</organism>
<sequence>MVDETQVFEWALSVGLQDNEIRRQIDAGLITERDLRESARRAQSDILATARSEQETFEAVNPFAPFVLWAARIAVALVPVVAGLGFVLPFGWWWIVATVVTALVLFFLVAVDLWIPGGKRFLASYPNRARADWMFAMAERGVLPVLRAEVNSVDVTRGTTLPFTDSKGLFGGTPLVAHQRTLAGERLAELVRSVNGGSFALAGPRGVGKTNLLRAFCAGTYAVPDQPEDLTVLASAPVEYVPREFLLHLYAEICRAVIARGNAPHLVKAAKSGLVSIAYVQTRSNEVSGKYGFKGAEISLKRGDSMAGRAPTYPEVVNDFRAFVQALGRVVIAIDEIDRIGAGEQARRFLSELKAIFDIPGCYYLVSVSTEAQHDFELSGMGLRSVFDSSFDEVIRVDYLDFDLARRLLGRLVIGLPEQFAALAYVFSGGLARQLIRAARDVLRHKEGTTLSEVARTLANDELYRVCETTSDALTALDDPEGVTTLLRALMSRPVDLQGVYQGESKAVRELRDLAAARIRFLEVVVEIFTDGLDEVLLDDLDALARARRYVGSNPVTGLALLEEFSAAWTARPAPTRPPR</sequence>
<evidence type="ECO:0000259" key="2">
    <source>
        <dbReference type="Pfam" id="PF07693"/>
    </source>
</evidence>
<protein>
    <recommendedName>
        <fullName evidence="2">KAP NTPase domain-containing protein</fullName>
    </recommendedName>
</protein>
<name>A0ABQ2UDR4_9PSEU</name>
<keyword evidence="1" id="KW-0472">Membrane</keyword>
<feature type="domain" description="KAP NTPase" evidence="2">
    <location>
        <begin position="185"/>
        <end position="370"/>
    </location>
</feature>
<reference evidence="4" key="1">
    <citation type="journal article" date="2019" name="Int. J. Syst. Evol. Microbiol.">
        <title>The Global Catalogue of Microorganisms (GCM) 10K type strain sequencing project: providing services to taxonomists for standard genome sequencing and annotation.</title>
        <authorList>
            <consortium name="The Broad Institute Genomics Platform"/>
            <consortium name="The Broad Institute Genome Sequencing Center for Infectious Disease"/>
            <person name="Wu L."/>
            <person name="Ma J."/>
        </authorList>
    </citation>
    <scope>NUCLEOTIDE SEQUENCE [LARGE SCALE GENOMIC DNA]</scope>
    <source>
        <strain evidence="4">JCM 3296</strain>
    </source>
</reference>
<dbReference type="EMBL" id="BMRE01000002">
    <property type="protein sequence ID" value="GGU19730.1"/>
    <property type="molecule type" value="Genomic_DNA"/>
</dbReference>
<keyword evidence="1" id="KW-0812">Transmembrane</keyword>
<accession>A0ABQ2UDR4</accession>
<keyword evidence="1" id="KW-1133">Transmembrane helix</keyword>
<proteinExistence type="predicted"/>
<dbReference type="Pfam" id="PF07693">
    <property type="entry name" value="KAP_NTPase"/>
    <property type="match status" value="1"/>
</dbReference>